<keyword evidence="2" id="KW-1185">Reference proteome</keyword>
<accession>A0ACB7WCF4</accession>
<evidence type="ECO:0000313" key="2">
    <source>
        <dbReference type="Proteomes" id="UP000827976"/>
    </source>
</evidence>
<dbReference type="Proteomes" id="UP000827976">
    <property type="component" value="Chromosome 4"/>
</dbReference>
<protein>
    <submittedName>
        <fullName evidence="1">Uncharacterized protein</fullName>
    </submittedName>
</protein>
<comment type="caution">
    <text evidence="1">The sequence shown here is derived from an EMBL/GenBank/DDBJ whole genome shotgun (WGS) entry which is preliminary data.</text>
</comment>
<proteinExistence type="predicted"/>
<name>A0ACB7WCF4_DIOAL</name>
<gene>
    <name evidence="1" type="ORF">IHE45_04G042300</name>
</gene>
<evidence type="ECO:0000313" key="1">
    <source>
        <dbReference type="EMBL" id="KAH7685490.1"/>
    </source>
</evidence>
<dbReference type="EMBL" id="CM037014">
    <property type="protein sequence ID" value="KAH7685490.1"/>
    <property type="molecule type" value="Genomic_DNA"/>
</dbReference>
<organism evidence="1 2">
    <name type="scientific">Dioscorea alata</name>
    <name type="common">Purple yam</name>
    <dbReference type="NCBI Taxonomy" id="55571"/>
    <lineage>
        <taxon>Eukaryota</taxon>
        <taxon>Viridiplantae</taxon>
        <taxon>Streptophyta</taxon>
        <taxon>Embryophyta</taxon>
        <taxon>Tracheophyta</taxon>
        <taxon>Spermatophyta</taxon>
        <taxon>Magnoliopsida</taxon>
        <taxon>Liliopsida</taxon>
        <taxon>Dioscoreales</taxon>
        <taxon>Dioscoreaceae</taxon>
        <taxon>Dioscorea</taxon>
    </lineage>
</organism>
<reference evidence="2" key="1">
    <citation type="journal article" date="2022" name="Nat. Commun.">
        <title>Chromosome evolution and the genetic basis of agronomically important traits in greater yam.</title>
        <authorList>
            <person name="Bredeson J.V."/>
            <person name="Lyons J.B."/>
            <person name="Oniyinde I.O."/>
            <person name="Okereke N.R."/>
            <person name="Kolade O."/>
            <person name="Nnabue I."/>
            <person name="Nwadili C.O."/>
            <person name="Hribova E."/>
            <person name="Parker M."/>
            <person name="Nwogha J."/>
            <person name="Shu S."/>
            <person name="Carlson J."/>
            <person name="Kariba R."/>
            <person name="Muthemba S."/>
            <person name="Knop K."/>
            <person name="Barton G.J."/>
            <person name="Sherwood A.V."/>
            <person name="Lopez-Montes A."/>
            <person name="Asiedu R."/>
            <person name="Jamnadass R."/>
            <person name="Muchugi A."/>
            <person name="Goodstein D."/>
            <person name="Egesi C.N."/>
            <person name="Featherston J."/>
            <person name="Asfaw A."/>
            <person name="Simpson G.G."/>
            <person name="Dolezel J."/>
            <person name="Hendre P.S."/>
            <person name="Van Deynze A."/>
            <person name="Kumar P.L."/>
            <person name="Obidiegwu J.E."/>
            <person name="Bhattacharjee R."/>
            <person name="Rokhsar D.S."/>
        </authorList>
    </citation>
    <scope>NUCLEOTIDE SEQUENCE [LARGE SCALE GENOMIC DNA]</scope>
    <source>
        <strain evidence="2">cv. TDa95/00328</strain>
    </source>
</reference>
<sequence>MADAMYNEEEEHQMMGMGRDSAIQALNSIIQLHFEKTLEKKRAIDGRRKEMWRLFQLFFLFLALVLSVQAQSPPGRLQCRHLWAPVGLLALAHLAFYVAVAQTLRAINGFRYQRRCHKLTLALATERLKHVKMRAYGIGGGAGVAVPAEEFEVQYQEPPESYLAKFKRSWAMHFAFLLCTFGFMASASVVILCF</sequence>